<reference evidence="1" key="1">
    <citation type="journal article" date="2007" name="PLoS Biol.">
        <title>Rate of evolution in brain-expressed genes in humans and other primates.</title>
        <authorList>
            <person name="Wang H.-Y."/>
            <person name="Chien H.-C."/>
            <person name="Osada N."/>
            <person name="Hashimoto K."/>
            <person name="Sugano S."/>
            <person name="Gojobori T."/>
            <person name="Chou C.-K."/>
            <person name="Tsai S.-F."/>
            <person name="Wu C.-I."/>
            <person name="Shen C.-K.J."/>
        </authorList>
    </citation>
    <scope>NUCLEOTIDE SEQUENCE</scope>
</reference>
<sequence length="53" mass="5655">MQAGRSGRQCRERASRRCSPCDCGLHPVMQEVFVGSREASSCISCSHLSIAGG</sequence>
<evidence type="ECO:0000313" key="1">
    <source>
        <dbReference type="EMBL" id="BAE88300.1"/>
    </source>
</evidence>
<organism evidence="1">
    <name type="scientific">Macaca fascicularis</name>
    <name type="common">Crab-eating macaque</name>
    <name type="synonym">Cynomolgus monkey</name>
    <dbReference type="NCBI Taxonomy" id="9541"/>
    <lineage>
        <taxon>Eukaryota</taxon>
        <taxon>Metazoa</taxon>
        <taxon>Chordata</taxon>
        <taxon>Craniata</taxon>
        <taxon>Vertebrata</taxon>
        <taxon>Euteleostomi</taxon>
        <taxon>Mammalia</taxon>
        <taxon>Eutheria</taxon>
        <taxon>Euarchontoglires</taxon>
        <taxon>Primates</taxon>
        <taxon>Haplorrhini</taxon>
        <taxon>Catarrhini</taxon>
        <taxon>Cercopithecidae</taxon>
        <taxon>Cercopithecinae</taxon>
        <taxon>Macaca</taxon>
    </lineage>
</organism>
<proteinExistence type="evidence at transcript level"/>
<protein>
    <submittedName>
        <fullName evidence="1">Macaca fascicularis brain cDNA clone: QorA-13603, similar to human similar to calcium-independent phospholipase A2(LOC402585), mRNA, RefSeq: XM_379913.1</fullName>
    </submittedName>
</protein>
<name>I7GLH2_MACFA</name>
<accession>I7GLH2</accession>
<dbReference type="EMBL" id="AB171237">
    <property type="protein sequence ID" value="BAE88300.1"/>
    <property type="molecule type" value="mRNA"/>
</dbReference>
<dbReference type="AlphaFoldDB" id="I7GLH2"/>